<dbReference type="eggNOG" id="COG1846">
    <property type="taxonomic scope" value="Bacteria"/>
</dbReference>
<dbReference type="PROSITE" id="PS01117">
    <property type="entry name" value="HTH_MARR_1"/>
    <property type="match status" value="1"/>
</dbReference>
<dbReference type="AlphaFoldDB" id="A0A097EDA7"/>
<dbReference type="Proteomes" id="UP000033200">
    <property type="component" value="Chromosome"/>
</dbReference>
<dbReference type="KEGG" id="stax:MC45_03150"/>
<accession>A0A097EDA7</accession>
<dbReference type="HOGENOM" id="CLU_083287_27_8_5"/>
<evidence type="ECO:0000256" key="2">
    <source>
        <dbReference type="ARBA" id="ARBA00023125"/>
    </source>
</evidence>
<organism evidence="5 6">
    <name type="scientific">Sphingomonas taxi</name>
    <dbReference type="NCBI Taxonomy" id="1549858"/>
    <lineage>
        <taxon>Bacteria</taxon>
        <taxon>Pseudomonadati</taxon>
        <taxon>Pseudomonadota</taxon>
        <taxon>Alphaproteobacteria</taxon>
        <taxon>Sphingomonadales</taxon>
        <taxon>Sphingomonadaceae</taxon>
        <taxon>Sphingomonas</taxon>
    </lineage>
</organism>
<gene>
    <name evidence="5" type="ORF">MC45_03150</name>
</gene>
<dbReference type="PANTHER" id="PTHR33164:SF43">
    <property type="entry name" value="HTH-TYPE TRANSCRIPTIONAL REPRESSOR YETL"/>
    <property type="match status" value="1"/>
</dbReference>
<keyword evidence="2" id="KW-0238">DNA-binding</keyword>
<dbReference type="Pfam" id="PF01047">
    <property type="entry name" value="MarR"/>
    <property type="match status" value="1"/>
</dbReference>
<dbReference type="GO" id="GO:0006950">
    <property type="term" value="P:response to stress"/>
    <property type="evidence" value="ECO:0007669"/>
    <property type="project" value="TreeGrafter"/>
</dbReference>
<dbReference type="GO" id="GO:0003677">
    <property type="term" value="F:DNA binding"/>
    <property type="evidence" value="ECO:0007669"/>
    <property type="project" value="UniProtKB-KW"/>
</dbReference>
<name>A0A097EDA7_9SPHN</name>
<sequence>MSDCEPLAAELFRLFFRMQRLMNRRMAEQGASLARTKLLLFLYKRGPSRAADIADFFDYAPRTVTEAIDGLERDGLVMRTPDERDRRVKQVSITDEGRRVIGETEPLRHELINGVFGALTVEERLALAGMVDTLSTALDAEEARPRR</sequence>
<dbReference type="InterPro" id="IPR039422">
    <property type="entry name" value="MarR/SlyA-like"/>
</dbReference>
<dbReference type="STRING" id="1549858.MC45_03150"/>
<dbReference type="InterPro" id="IPR036388">
    <property type="entry name" value="WH-like_DNA-bd_sf"/>
</dbReference>
<keyword evidence="6" id="KW-1185">Reference proteome</keyword>
<dbReference type="SMART" id="SM00347">
    <property type="entry name" value="HTH_MARR"/>
    <property type="match status" value="1"/>
</dbReference>
<dbReference type="Gene3D" id="1.10.10.10">
    <property type="entry name" value="Winged helix-like DNA-binding domain superfamily/Winged helix DNA-binding domain"/>
    <property type="match status" value="1"/>
</dbReference>
<proteinExistence type="predicted"/>
<feature type="domain" description="HTH marR-type" evidence="4">
    <location>
        <begin position="8"/>
        <end position="136"/>
    </location>
</feature>
<protein>
    <submittedName>
        <fullName evidence="5">MarR family transcriptional regulator</fullName>
    </submittedName>
</protein>
<dbReference type="GO" id="GO:0003700">
    <property type="term" value="F:DNA-binding transcription factor activity"/>
    <property type="evidence" value="ECO:0007669"/>
    <property type="project" value="InterPro"/>
</dbReference>
<dbReference type="InterPro" id="IPR000835">
    <property type="entry name" value="HTH_MarR-typ"/>
</dbReference>
<dbReference type="PROSITE" id="PS50995">
    <property type="entry name" value="HTH_MARR_2"/>
    <property type="match status" value="1"/>
</dbReference>
<dbReference type="InterPro" id="IPR023187">
    <property type="entry name" value="Tscrpt_reg_MarR-type_CS"/>
</dbReference>
<reference evidence="5 6" key="1">
    <citation type="submission" date="2014-09" db="EMBL/GenBank/DDBJ databases">
        <title>Using Illumina technology Improving SMRT sequencing Genome Assembly by RASTools.</title>
        <authorList>
            <person name="Zhou Y."/>
            <person name="Ma T."/>
            <person name="Liu T."/>
        </authorList>
    </citation>
    <scope>NUCLEOTIDE SEQUENCE [LARGE SCALE GENOMIC DNA]</scope>
    <source>
        <strain evidence="5 6">ATCC 55669</strain>
    </source>
</reference>
<dbReference type="PRINTS" id="PR00598">
    <property type="entry name" value="HTHMARR"/>
</dbReference>
<dbReference type="PANTHER" id="PTHR33164">
    <property type="entry name" value="TRANSCRIPTIONAL REGULATOR, MARR FAMILY"/>
    <property type="match status" value="1"/>
</dbReference>
<evidence type="ECO:0000256" key="3">
    <source>
        <dbReference type="ARBA" id="ARBA00023163"/>
    </source>
</evidence>
<keyword evidence="1" id="KW-0805">Transcription regulation</keyword>
<evidence type="ECO:0000256" key="1">
    <source>
        <dbReference type="ARBA" id="ARBA00023015"/>
    </source>
</evidence>
<keyword evidence="3" id="KW-0804">Transcription</keyword>
<dbReference type="InterPro" id="IPR036390">
    <property type="entry name" value="WH_DNA-bd_sf"/>
</dbReference>
<evidence type="ECO:0000313" key="6">
    <source>
        <dbReference type="Proteomes" id="UP000033200"/>
    </source>
</evidence>
<dbReference type="SUPFAM" id="SSF46785">
    <property type="entry name" value="Winged helix' DNA-binding domain"/>
    <property type="match status" value="1"/>
</dbReference>
<evidence type="ECO:0000313" key="5">
    <source>
        <dbReference type="EMBL" id="AIT05564.1"/>
    </source>
</evidence>
<evidence type="ECO:0000259" key="4">
    <source>
        <dbReference type="PROSITE" id="PS50995"/>
    </source>
</evidence>
<dbReference type="EMBL" id="CP009571">
    <property type="protein sequence ID" value="AIT05564.1"/>
    <property type="molecule type" value="Genomic_DNA"/>
</dbReference>